<keyword evidence="1" id="KW-0805">Transcription regulation</keyword>
<dbReference type="CDD" id="cd07377">
    <property type="entry name" value="WHTH_GntR"/>
    <property type="match status" value="1"/>
</dbReference>
<evidence type="ECO:0000256" key="3">
    <source>
        <dbReference type="ARBA" id="ARBA00023163"/>
    </source>
</evidence>
<dbReference type="SMART" id="SM00345">
    <property type="entry name" value="HTH_GNTR"/>
    <property type="match status" value="1"/>
</dbReference>
<dbReference type="GO" id="GO:0003677">
    <property type="term" value="F:DNA binding"/>
    <property type="evidence" value="ECO:0007669"/>
    <property type="project" value="UniProtKB-KW"/>
</dbReference>
<dbReference type="Gene3D" id="1.20.120.530">
    <property type="entry name" value="GntR ligand-binding domain-like"/>
    <property type="match status" value="1"/>
</dbReference>
<dbReference type="SUPFAM" id="SSF48008">
    <property type="entry name" value="GntR ligand-binding domain-like"/>
    <property type="match status" value="1"/>
</dbReference>
<dbReference type="EMBL" id="WNDX01000086">
    <property type="protein sequence ID" value="KAF1042349.1"/>
    <property type="molecule type" value="Genomic_DNA"/>
</dbReference>
<dbReference type="Pfam" id="PF00392">
    <property type="entry name" value="GntR"/>
    <property type="match status" value="1"/>
</dbReference>
<accession>A0A7V8FVT2</accession>
<dbReference type="Pfam" id="PF07729">
    <property type="entry name" value="FCD"/>
    <property type="match status" value="1"/>
</dbReference>
<dbReference type="InterPro" id="IPR036388">
    <property type="entry name" value="WH-like_DNA-bd_sf"/>
</dbReference>
<sequence length="294" mass="31503">MICGFPQRGRAAKAVSLRAMKTSAKTAVSVSSVPPAATGRGKVTLADRVTSALAQQIRKGEFAPEERLPSEMELTERFAVSRTVIREAISRLKSEGLVGSRRGSGTVVLGANQATPFRLDLQVDDVRDSIQAVLRVIELRRGVEGEMAALAAQRRTKAQNQAIQQALKAIDKAAQEGRDGVQEDFAFHAAISNASHNPLYTSLVQFLSQFLHAAIRVARMNEARSSDFGQQVRAEHAALAQAIADGDAAAARAAALQHMENSARRIQAADREFWASEAGQAAALELARQVGPKG</sequence>
<dbReference type="InterPro" id="IPR036390">
    <property type="entry name" value="WH_DNA-bd_sf"/>
</dbReference>
<dbReference type="Gene3D" id="1.10.10.10">
    <property type="entry name" value="Winged helix-like DNA-binding domain superfamily/Winged helix DNA-binding domain"/>
    <property type="match status" value="1"/>
</dbReference>
<keyword evidence="3" id="KW-0804">Transcription</keyword>
<proteinExistence type="predicted"/>
<gene>
    <name evidence="5" type="primary">lutR_7</name>
    <name evidence="5" type="ORF">GAK35_02776</name>
</gene>
<evidence type="ECO:0000259" key="4">
    <source>
        <dbReference type="PROSITE" id="PS50949"/>
    </source>
</evidence>
<dbReference type="PROSITE" id="PS50949">
    <property type="entry name" value="HTH_GNTR"/>
    <property type="match status" value="1"/>
</dbReference>
<name>A0A7V8FVT2_9BURK</name>
<dbReference type="InterPro" id="IPR000524">
    <property type="entry name" value="Tscrpt_reg_HTH_GntR"/>
</dbReference>
<dbReference type="SMART" id="SM00895">
    <property type="entry name" value="FCD"/>
    <property type="match status" value="1"/>
</dbReference>
<evidence type="ECO:0000313" key="5">
    <source>
        <dbReference type="EMBL" id="KAF1042349.1"/>
    </source>
</evidence>
<dbReference type="PANTHER" id="PTHR43537">
    <property type="entry name" value="TRANSCRIPTIONAL REGULATOR, GNTR FAMILY"/>
    <property type="match status" value="1"/>
</dbReference>
<dbReference type="PRINTS" id="PR00035">
    <property type="entry name" value="HTHGNTR"/>
</dbReference>
<dbReference type="AlphaFoldDB" id="A0A7V8FVT2"/>
<dbReference type="PANTHER" id="PTHR43537:SF44">
    <property type="entry name" value="GNTR FAMILY REGULATORY PROTEIN"/>
    <property type="match status" value="1"/>
</dbReference>
<evidence type="ECO:0000256" key="2">
    <source>
        <dbReference type="ARBA" id="ARBA00023125"/>
    </source>
</evidence>
<dbReference type="Proteomes" id="UP000462435">
    <property type="component" value="Unassembled WGS sequence"/>
</dbReference>
<reference evidence="6" key="1">
    <citation type="journal article" date="2020" name="MBio">
        <title>Horizontal gene transfer to a defensive symbiont with a reduced genome amongst a multipartite beetle microbiome.</title>
        <authorList>
            <person name="Waterworth S.C."/>
            <person name="Florez L.V."/>
            <person name="Rees E.R."/>
            <person name="Hertweck C."/>
            <person name="Kaltenpoth M."/>
            <person name="Kwan J.C."/>
        </authorList>
    </citation>
    <scope>NUCLEOTIDE SEQUENCE [LARGE SCALE GENOMIC DNA]</scope>
</reference>
<dbReference type="GO" id="GO:0003700">
    <property type="term" value="F:DNA-binding transcription factor activity"/>
    <property type="evidence" value="ECO:0007669"/>
    <property type="project" value="InterPro"/>
</dbReference>
<evidence type="ECO:0000256" key="1">
    <source>
        <dbReference type="ARBA" id="ARBA00023015"/>
    </source>
</evidence>
<feature type="domain" description="HTH gntR-type" evidence="4">
    <location>
        <begin position="43"/>
        <end position="111"/>
    </location>
</feature>
<keyword evidence="2" id="KW-0238">DNA-binding</keyword>
<dbReference type="InterPro" id="IPR011711">
    <property type="entry name" value="GntR_C"/>
</dbReference>
<organism evidence="5 6">
    <name type="scientific">Herbaspirillum frisingense</name>
    <dbReference type="NCBI Taxonomy" id="92645"/>
    <lineage>
        <taxon>Bacteria</taxon>
        <taxon>Pseudomonadati</taxon>
        <taxon>Pseudomonadota</taxon>
        <taxon>Betaproteobacteria</taxon>
        <taxon>Burkholderiales</taxon>
        <taxon>Oxalobacteraceae</taxon>
        <taxon>Herbaspirillum</taxon>
    </lineage>
</organism>
<dbReference type="SUPFAM" id="SSF46785">
    <property type="entry name" value="Winged helix' DNA-binding domain"/>
    <property type="match status" value="1"/>
</dbReference>
<dbReference type="InterPro" id="IPR008920">
    <property type="entry name" value="TF_FadR/GntR_C"/>
</dbReference>
<protein>
    <submittedName>
        <fullName evidence="5">HTH-type transcriptional regulator LutR</fullName>
    </submittedName>
</protein>
<comment type="caution">
    <text evidence="5">The sequence shown here is derived from an EMBL/GenBank/DDBJ whole genome shotgun (WGS) entry which is preliminary data.</text>
</comment>
<evidence type="ECO:0000313" key="6">
    <source>
        <dbReference type="Proteomes" id="UP000462435"/>
    </source>
</evidence>